<sequence>MANLNNEILSRSLRVVCDFVYPRLCAVCKRRLSLNERAICPTCFHNMPVFLNHPVYSTERIEGEAYIETFDSLFCFKDGNATQRAIHQLKYNRYKDVGKLFGKLAAKKFRWSNCEVDWILPVPISRKRRAFRGYNQAMIIAEGISQYTGIKASDSILAVVSQKVCKGGLSLSQN</sequence>
<gene>
    <name evidence="1" type="ORF">ACFO3G_04770</name>
</gene>
<proteinExistence type="predicted"/>
<name>A0ABV9K7K1_9PORP</name>
<evidence type="ECO:0000313" key="1">
    <source>
        <dbReference type="EMBL" id="MFC4665915.1"/>
    </source>
</evidence>
<evidence type="ECO:0000313" key="2">
    <source>
        <dbReference type="Proteomes" id="UP001596020"/>
    </source>
</evidence>
<dbReference type="InterPro" id="IPR051910">
    <property type="entry name" value="ComF/GntX_DNA_util-trans"/>
</dbReference>
<comment type="caution">
    <text evidence="1">The sequence shown here is derived from an EMBL/GenBank/DDBJ whole genome shotgun (WGS) entry which is preliminary data.</text>
</comment>
<organism evidence="1 2">
    <name type="scientific">Falsiporphyromonas endometrii</name>
    <dbReference type="NCBI Taxonomy" id="1387297"/>
    <lineage>
        <taxon>Bacteria</taxon>
        <taxon>Pseudomonadati</taxon>
        <taxon>Bacteroidota</taxon>
        <taxon>Bacteroidia</taxon>
        <taxon>Bacteroidales</taxon>
        <taxon>Porphyromonadaceae</taxon>
        <taxon>Falsiporphyromonas</taxon>
    </lineage>
</organism>
<dbReference type="Proteomes" id="UP001596020">
    <property type="component" value="Unassembled WGS sequence"/>
</dbReference>
<reference evidence="2" key="1">
    <citation type="journal article" date="2019" name="Int. J. Syst. Evol. Microbiol.">
        <title>The Global Catalogue of Microorganisms (GCM) 10K type strain sequencing project: providing services to taxonomists for standard genome sequencing and annotation.</title>
        <authorList>
            <consortium name="The Broad Institute Genomics Platform"/>
            <consortium name="The Broad Institute Genome Sequencing Center for Infectious Disease"/>
            <person name="Wu L."/>
            <person name="Ma J."/>
        </authorList>
    </citation>
    <scope>NUCLEOTIDE SEQUENCE [LARGE SCALE GENOMIC DNA]</scope>
    <source>
        <strain evidence="2">CGMCC 4.7357</strain>
    </source>
</reference>
<accession>A0ABV9K7K1</accession>
<protein>
    <submittedName>
        <fullName evidence="1">ComF family protein</fullName>
    </submittedName>
</protein>
<keyword evidence="2" id="KW-1185">Reference proteome</keyword>
<dbReference type="PANTHER" id="PTHR47505:SF1">
    <property type="entry name" value="DNA UTILIZATION PROTEIN YHGH"/>
    <property type="match status" value="1"/>
</dbReference>
<dbReference type="EMBL" id="JBHSGO010000152">
    <property type="protein sequence ID" value="MFC4665915.1"/>
    <property type="molecule type" value="Genomic_DNA"/>
</dbReference>
<dbReference type="PANTHER" id="PTHR47505">
    <property type="entry name" value="DNA UTILIZATION PROTEIN YHGH"/>
    <property type="match status" value="1"/>
</dbReference>